<keyword evidence="2" id="KW-1185">Reference proteome</keyword>
<comment type="caution">
    <text evidence="1">The sequence shown here is derived from an EMBL/GenBank/DDBJ whole genome shotgun (WGS) entry which is preliminary data.</text>
</comment>
<organism evidence="1 2">
    <name type="scientific">Artomyces pyxidatus</name>
    <dbReference type="NCBI Taxonomy" id="48021"/>
    <lineage>
        <taxon>Eukaryota</taxon>
        <taxon>Fungi</taxon>
        <taxon>Dikarya</taxon>
        <taxon>Basidiomycota</taxon>
        <taxon>Agaricomycotina</taxon>
        <taxon>Agaricomycetes</taxon>
        <taxon>Russulales</taxon>
        <taxon>Auriscalpiaceae</taxon>
        <taxon>Artomyces</taxon>
    </lineage>
</organism>
<name>A0ACB8SHC3_9AGAM</name>
<proteinExistence type="predicted"/>
<evidence type="ECO:0000313" key="2">
    <source>
        <dbReference type="Proteomes" id="UP000814140"/>
    </source>
</evidence>
<reference evidence="1" key="1">
    <citation type="submission" date="2021-03" db="EMBL/GenBank/DDBJ databases">
        <authorList>
            <consortium name="DOE Joint Genome Institute"/>
            <person name="Ahrendt S."/>
            <person name="Looney B.P."/>
            <person name="Miyauchi S."/>
            <person name="Morin E."/>
            <person name="Drula E."/>
            <person name="Courty P.E."/>
            <person name="Chicoki N."/>
            <person name="Fauchery L."/>
            <person name="Kohler A."/>
            <person name="Kuo A."/>
            <person name="Labutti K."/>
            <person name="Pangilinan J."/>
            <person name="Lipzen A."/>
            <person name="Riley R."/>
            <person name="Andreopoulos W."/>
            <person name="He G."/>
            <person name="Johnson J."/>
            <person name="Barry K.W."/>
            <person name="Grigoriev I.V."/>
            <person name="Nagy L."/>
            <person name="Hibbett D."/>
            <person name="Henrissat B."/>
            <person name="Matheny P.B."/>
            <person name="Labbe J."/>
            <person name="Martin F."/>
        </authorList>
    </citation>
    <scope>NUCLEOTIDE SEQUENCE</scope>
    <source>
        <strain evidence="1">HHB10654</strain>
    </source>
</reference>
<dbReference type="Proteomes" id="UP000814140">
    <property type="component" value="Unassembled WGS sequence"/>
</dbReference>
<protein>
    <submittedName>
        <fullName evidence="1">Uncharacterized protein</fullName>
    </submittedName>
</protein>
<reference evidence="1" key="2">
    <citation type="journal article" date="2022" name="New Phytol.">
        <title>Evolutionary transition to the ectomycorrhizal habit in the genomes of a hyperdiverse lineage of mushroom-forming fungi.</title>
        <authorList>
            <person name="Looney B."/>
            <person name="Miyauchi S."/>
            <person name="Morin E."/>
            <person name="Drula E."/>
            <person name="Courty P.E."/>
            <person name="Kohler A."/>
            <person name="Kuo A."/>
            <person name="LaButti K."/>
            <person name="Pangilinan J."/>
            <person name="Lipzen A."/>
            <person name="Riley R."/>
            <person name="Andreopoulos W."/>
            <person name="He G."/>
            <person name="Johnson J."/>
            <person name="Nolan M."/>
            <person name="Tritt A."/>
            <person name="Barry K.W."/>
            <person name="Grigoriev I.V."/>
            <person name="Nagy L.G."/>
            <person name="Hibbett D."/>
            <person name="Henrissat B."/>
            <person name="Matheny P.B."/>
            <person name="Labbe J."/>
            <person name="Martin F.M."/>
        </authorList>
    </citation>
    <scope>NUCLEOTIDE SEQUENCE</scope>
    <source>
        <strain evidence="1">HHB10654</strain>
    </source>
</reference>
<dbReference type="EMBL" id="MU277275">
    <property type="protein sequence ID" value="KAI0055924.1"/>
    <property type="molecule type" value="Genomic_DNA"/>
</dbReference>
<gene>
    <name evidence="1" type="ORF">BV25DRAFT_1832767</name>
</gene>
<accession>A0ACB8SHC3</accession>
<sequence length="425" mass="46825">MSPFKRLKTRGAQAAIGGADASSSSTSAASPAKSKLEEKPGFSAYAESGLTLSLSLLREIGEMSAQVPYVKGVAGIMLRILAIKDEIEVYKSRCAEVIDNVDRVIQVIVSARQYCQEKNIHAKKDMPPDMEELMASIEQNMQEILEVLTQCTSKKKWEQFKLNIVRTDLLRKIERCDRKIKSIIDASTTVLLLNIRINQEPKKVKQIILRITYAGLPPKPEGLFGREEQVEKVATLLVADRHRPARLAFLGSEGVGKTALAVTILHHPRVAETFKDAIYFISCTPCTSLLSLQTDIAKAFGVETEYKMIPVDQKVISCLAASPPCLVCLDGFETPWSQPAAEKIAVESFLARITSLPNVTVLLTMRGLERPAGTAWTRPFLPALTPIDFSAANYTLADISGRWENWGDMVMAAADTQIPNAHILL</sequence>
<evidence type="ECO:0000313" key="1">
    <source>
        <dbReference type="EMBL" id="KAI0055924.1"/>
    </source>
</evidence>